<dbReference type="WBParaSite" id="Pan_g6792.t1">
    <property type="protein sequence ID" value="Pan_g6792.t1"/>
    <property type="gene ID" value="Pan_g6792"/>
</dbReference>
<proteinExistence type="predicted"/>
<evidence type="ECO:0000313" key="2">
    <source>
        <dbReference type="WBParaSite" id="Pan_g6792.t1"/>
    </source>
</evidence>
<sequence>MPYPLEKLPYGLRRRLRELATRSEAYDLQIAAPNYIGFQPIQKVQTVAHARFLINENNNLEKLIYWGEELADNDDMLYVASQNLTFDCFTPNINLNVILDNF</sequence>
<reference evidence="2" key="2">
    <citation type="submission" date="2020-10" db="UniProtKB">
        <authorList>
            <consortium name="WormBaseParasite"/>
        </authorList>
    </citation>
    <scope>IDENTIFICATION</scope>
</reference>
<accession>A0A7E4W6U2</accession>
<organism evidence="1 2">
    <name type="scientific">Panagrellus redivivus</name>
    <name type="common">Microworm</name>
    <dbReference type="NCBI Taxonomy" id="6233"/>
    <lineage>
        <taxon>Eukaryota</taxon>
        <taxon>Metazoa</taxon>
        <taxon>Ecdysozoa</taxon>
        <taxon>Nematoda</taxon>
        <taxon>Chromadorea</taxon>
        <taxon>Rhabditida</taxon>
        <taxon>Tylenchina</taxon>
        <taxon>Panagrolaimomorpha</taxon>
        <taxon>Panagrolaimoidea</taxon>
        <taxon>Panagrolaimidae</taxon>
        <taxon>Panagrellus</taxon>
    </lineage>
</organism>
<protein>
    <submittedName>
        <fullName evidence="2">CDP-diacylglycerol--serine O-phosphatidyltransferase</fullName>
    </submittedName>
</protein>
<evidence type="ECO:0000313" key="1">
    <source>
        <dbReference type="Proteomes" id="UP000492821"/>
    </source>
</evidence>
<dbReference type="AlphaFoldDB" id="A0A7E4W6U2"/>
<dbReference type="Proteomes" id="UP000492821">
    <property type="component" value="Unassembled WGS sequence"/>
</dbReference>
<reference evidence="1" key="1">
    <citation type="journal article" date="2013" name="Genetics">
        <title>The draft genome and transcriptome of Panagrellus redivivus are shaped by the harsh demands of a free-living lifestyle.</title>
        <authorList>
            <person name="Srinivasan J."/>
            <person name="Dillman A.R."/>
            <person name="Macchietto M.G."/>
            <person name="Heikkinen L."/>
            <person name="Lakso M."/>
            <person name="Fracchia K.M."/>
            <person name="Antoshechkin I."/>
            <person name="Mortazavi A."/>
            <person name="Wong G."/>
            <person name="Sternberg P.W."/>
        </authorList>
    </citation>
    <scope>NUCLEOTIDE SEQUENCE [LARGE SCALE GENOMIC DNA]</scope>
    <source>
        <strain evidence="1">MT8872</strain>
    </source>
</reference>
<name>A0A7E4W6U2_PANRE</name>
<keyword evidence="1" id="KW-1185">Reference proteome</keyword>